<dbReference type="Proteomes" id="UP000233551">
    <property type="component" value="Unassembled WGS sequence"/>
</dbReference>
<keyword evidence="2" id="KW-1185">Reference proteome</keyword>
<evidence type="ECO:0000313" key="2">
    <source>
        <dbReference type="Proteomes" id="UP000233551"/>
    </source>
</evidence>
<proteinExistence type="predicted"/>
<reference evidence="1 2" key="1">
    <citation type="submission" date="2017-11" db="EMBL/GenBank/DDBJ databases">
        <title>De-novo sequencing of pomegranate (Punica granatum L.) genome.</title>
        <authorList>
            <person name="Akparov Z."/>
            <person name="Amiraslanov A."/>
            <person name="Hajiyeva S."/>
            <person name="Abbasov M."/>
            <person name="Kaur K."/>
            <person name="Hamwieh A."/>
            <person name="Solovyev V."/>
            <person name="Salamov A."/>
            <person name="Braich B."/>
            <person name="Kosarev P."/>
            <person name="Mahmoud A."/>
            <person name="Hajiyev E."/>
            <person name="Babayeva S."/>
            <person name="Izzatullayeva V."/>
            <person name="Mammadov A."/>
            <person name="Mammadov A."/>
            <person name="Sharifova S."/>
            <person name="Ojaghi J."/>
            <person name="Eynullazada K."/>
            <person name="Bayramov B."/>
            <person name="Abdulazimova A."/>
            <person name="Shahmuradov I."/>
        </authorList>
    </citation>
    <scope>NUCLEOTIDE SEQUENCE [LARGE SCALE GENOMIC DNA]</scope>
    <source>
        <strain evidence="2">cv. AG2017</strain>
        <tissue evidence="1">Leaf</tissue>
    </source>
</reference>
<accession>A0A2I0I859</accession>
<protein>
    <submittedName>
        <fullName evidence="1">Uncharacterized protein</fullName>
    </submittedName>
</protein>
<comment type="caution">
    <text evidence="1">The sequence shown here is derived from an EMBL/GenBank/DDBJ whole genome shotgun (WGS) entry which is preliminary data.</text>
</comment>
<dbReference type="AlphaFoldDB" id="A0A2I0I859"/>
<dbReference type="EMBL" id="PGOL01003650">
    <property type="protein sequence ID" value="PKI40189.1"/>
    <property type="molecule type" value="Genomic_DNA"/>
</dbReference>
<gene>
    <name evidence="1" type="ORF">CRG98_039441</name>
</gene>
<sequence length="238" mass="26961">MPHSNLFPSLEEIKLLALPKFKGWERERRGNRIVGEDGDSSSSLLMLPCFSDKVKFGIRSLHIRSCKNLKALLEWLPNLISLRDLGISYCGDELTRRCQENTGEDFNLLDPPWLNAYQRESRTELTSLRLRSKRGLESWVAVAVAGQRSQGRAGIEVDRNGGRIQDCGRWNGGRLTQGLRDMLPEYIHMHAAESVLFAGKAVRAHHFGFKILYLICKCPKVLRKLKGAQAGFFSRGNH</sequence>
<evidence type="ECO:0000313" key="1">
    <source>
        <dbReference type="EMBL" id="PKI40189.1"/>
    </source>
</evidence>
<name>A0A2I0I859_PUNGR</name>
<organism evidence="1 2">
    <name type="scientific">Punica granatum</name>
    <name type="common">Pomegranate</name>
    <dbReference type="NCBI Taxonomy" id="22663"/>
    <lineage>
        <taxon>Eukaryota</taxon>
        <taxon>Viridiplantae</taxon>
        <taxon>Streptophyta</taxon>
        <taxon>Embryophyta</taxon>
        <taxon>Tracheophyta</taxon>
        <taxon>Spermatophyta</taxon>
        <taxon>Magnoliopsida</taxon>
        <taxon>eudicotyledons</taxon>
        <taxon>Gunneridae</taxon>
        <taxon>Pentapetalae</taxon>
        <taxon>rosids</taxon>
        <taxon>malvids</taxon>
        <taxon>Myrtales</taxon>
        <taxon>Lythraceae</taxon>
        <taxon>Punica</taxon>
    </lineage>
</organism>